<reference evidence="2" key="1">
    <citation type="submission" date="2021-05" db="EMBL/GenBank/DDBJ databases">
        <authorList>
            <person name="Alioto T."/>
            <person name="Alioto T."/>
            <person name="Gomez Garrido J."/>
        </authorList>
    </citation>
    <scope>NUCLEOTIDE SEQUENCE</scope>
</reference>
<name>A0A8D8YC00_9HEMI</name>
<protein>
    <submittedName>
        <fullName evidence="2">Uncharacterized protein</fullName>
    </submittedName>
</protein>
<sequence length="104" mass="12010">MSLRGGWISLPWTGLYSLTRLMILRNTFTEWVVLHVARVAVVMHYSFSDPRSWGSSDILNRPRYHSTSLSSPGAKYPTFSFSWRSSSRRTISSTCPERKHSKRT</sequence>
<feature type="region of interest" description="Disordered" evidence="1">
    <location>
        <begin position="85"/>
        <end position="104"/>
    </location>
</feature>
<dbReference type="EMBL" id="HBUF01370449">
    <property type="protein sequence ID" value="CAG6725899.1"/>
    <property type="molecule type" value="Transcribed_RNA"/>
</dbReference>
<dbReference type="EMBL" id="HBUF01233348">
    <property type="protein sequence ID" value="CAG6674234.1"/>
    <property type="molecule type" value="Transcribed_RNA"/>
</dbReference>
<proteinExistence type="predicted"/>
<dbReference type="EMBL" id="HBUF01370450">
    <property type="protein sequence ID" value="CAG6725901.1"/>
    <property type="molecule type" value="Transcribed_RNA"/>
</dbReference>
<evidence type="ECO:0000256" key="1">
    <source>
        <dbReference type="SAM" id="MobiDB-lite"/>
    </source>
</evidence>
<accession>A0A8D8YC00</accession>
<dbReference type="EMBL" id="HBUF01370448">
    <property type="protein sequence ID" value="CAG6725897.1"/>
    <property type="molecule type" value="Transcribed_RNA"/>
</dbReference>
<dbReference type="EMBL" id="HBUF01233346">
    <property type="protein sequence ID" value="CAG6674230.1"/>
    <property type="molecule type" value="Transcribed_RNA"/>
</dbReference>
<organism evidence="2">
    <name type="scientific">Cacopsylla melanoneura</name>
    <dbReference type="NCBI Taxonomy" id="428564"/>
    <lineage>
        <taxon>Eukaryota</taxon>
        <taxon>Metazoa</taxon>
        <taxon>Ecdysozoa</taxon>
        <taxon>Arthropoda</taxon>
        <taxon>Hexapoda</taxon>
        <taxon>Insecta</taxon>
        <taxon>Pterygota</taxon>
        <taxon>Neoptera</taxon>
        <taxon>Paraneoptera</taxon>
        <taxon>Hemiptera</taxon>
        <taxon>Sternorrhyncha</taxon>
        <taxon>Psylloidea</taxon>
        <taxon>Psyllidae</taxon>
        <taxon>Psyllinae</taxon>
        <taxon>Cacopsylla</taxon>
    </lineage>
</organism>
<dbReference type="EMBL" id="HBUF01233349">
    <property type="protein sequence ID" value="CAG6674236.1"/>
    <property type="molecule type" value="Transcribed_RNA"/>
</dbReference>
<dbReference type="EMBL" id="HBUF01233347">
    <property type="protein sequence ID" value="CAG6674232.1"/>
    <property type="molecule type" value="Transcribed_RNA"/>
</dbReference>
<evidence type="ECO:0000313" key="2">
    <source>
        <dbReference type="EMBL" id="CAG6725901.1"/>
    </source>
</evidence>
<feature type="compositionally biased region" description="Low complexity" evidence="1">
    <location>
        <begin position="85"/>
        <end position="94"/>
    </location>
</feature>
<dbReference type="AlphaFoldDB" id="A0A8D8YC00"/>